<reference evidence="7" key="1">
    <citation type="submission" date="2015-07" db="EMBL/GenBank/DDBJ databases">
        <authorList>
            <person name="Rodrigo-Torres Lidia"/>
            <person name="Arahal R.David."/>
        </authorList>
    </citation>
    <scope>NUCLEOTIDE SEQUENCE [LARGE SCALE GENOMIC DNA]</scope>
    <source>
        <strain evidence="7">CECT 5096</strain>
    </source>
</reference>
<keyword evidence="3" id="KW-0862">Zinc</keyword>
<dbReference type="OrthoDB" id="9807246at2"/>
<accession>A0A0M7AX80</accession>
<protein>
    <recommendedName>
        <fullName evidence="5">CENP-V/GFA domain-containing protein</fullName>
    </recommendedName>
</protein>
<dbReference type="PANTHER" id="PTHR33337:SF44">
    <property type="entry name" value="DUF636 DOMAIN PROTEIN (AFU_ORTHOLOGUE AFUA_1G09754)"/>
    <property type="match status" value="1"/>
</dbReference>
<evidence type="ECO:0000256" key="3">
    <source>
        <dbReference type="ARBA" id="ARBA00022833"/>
    </source>
</evidence>
<dbReference type="GeneID" id="97673270"/>
<dbReference type="Pfam" id="PF04828">
    <property type="entry name" value="GFA"/>
    <property type="match status" value="1"/>
</dbReference>
<dbReference type="InterPro" id="IPR011057">
    <property type="entry name" value="Mss4-like_sf"/>
</dbReference>
<evidence type="ECO:0000313" key="6">
    <source>
        <dbReference type="EMBL" id="CTQ79151.1"/>
    </source>
</evidence>
<comment type="similarity">
    <text evidence="1">Belongs to the Gfa family.</text>
</comment>
<dbReference type="PANTHER" id="PTHR33337">
    <property type="entry name" value="GFA DOMAIN-CONTAINING PROTEIN"/>
    <property type="match status" value="1"/>
</dbReference>
<sequence length="157" mass="17684">MQLTGSCHCKAVEFRLESKTPYPYMRCYCSICRKIGGSAGFAINLMGDAASLKTSGEQSKLVYNALIDGTRSPAERHFCKVCGTHLWVWDPRWPGLLHPHAGVIDTPLPRPPETVHIMLEYKPDWIGVPEGPNDIHFGKYPDLSIEEWHKSKGLYET</sequence>
<evidence type="ECO:0000256" key="4">
    <source>
        <dbReference type="ARBA" id="ARBA00023239"/>
    </source>
</evidence>
<dbReference type="Gene3D" id="3.90.1590.10">
    <property type="entry name" value="glutathione-dependent formaldehyde- activating enzyme (gfa)"/>
    <property type="match status" value="1"/>
</dbReference>
<keyword evidence="4" id="KW-0456">Lyase</keyword>
<keyword evidence="2" id="KW-0479">Metal-binding</keyword>
<organism evidence="6 7">
    <name type="scientific">Roseibium album</name>
    <dbReference type="NCBI Taxonomy" id="311410"/>
    <lineage>
        <taxon>Bacteria</taxon>
        <taxon>Pseudomonadati</taxon>
        <taxon>Pseudomonadota</taxon>
        <taxon>Alphaproteobacteria</taxon>
        <taxon>Hyphomicrobiales</taxon>
        <taxon>Stappiaceae</taxon>
        <taxon>Roseibium</taxon>
    </lineage>
</organism>
<proteinExistence type="inferred from homology"/>
<keyword evidence="7" id="KW-1185">Reference proteome</keyword>
<feature type="domain" description="CENP-V/GFA" evidence="5">
    <location>
        <begin position="3"/>
        <end position="149"/>
    </location>
</feature>
<dbReference type="GO" id="GO:0046872">
    <property type="term" value="F:metal ion binding"/>
    <property type="evidence" value="ECO:0007669"/>
    <property type="project" value="UniProtKB-KW"/>
</dbReference>
<dbReference type="AlphaFoldDB" id="A0A0M7AX80"/>
<dbReference type="EMBL" id="CXWC01000017">
    <property type="protein sequence ID" value="CTQ79151.1"/>
    <property type="molecule type" value="Genomic_DNA"/>
</dbReference>
<dbReference type="InterPro" id="IPR006913">
    <property type="entry name" value="CENP-V/GFA"/>
</dbReference>
<name>A0A0M7AX80_9HYPH</name>
<evidence type="ECO:0000259" key="5">
    <source>
        <dbReference type="PROSITE" id="PS51891"/>
    </source>
</evidence>
<evidence type="ECO:0000256" key="2">
    <source>
        <dbReference type="ARBA" id="ARBA00022723"/>
    </source>
</evidence>
<dbReference type="Proteomes" id="UP000049983">
    <property type="component" value="Unassembled WGS sequence"/>
</dbReference>
<evidence type="ECO:0000313" key="7">
    <source>
        <dbReference type="Proteomes" id="UP000049983"/>
    </source>
</evidence>
<evidence type="ECO:0000256" key="1">
    <source>
        <dbReference type="ARBA" id="ARBA00005495"/>
    </source>
</evidence>
<dbReference type="GO" id="GO:0016846">
    <property type="term" value="F:carbon-sulfur lyase activity"/>
    <property type="evidence" value="ECO:0007669"/>
    <property type="project" value="InterPro"/>
</dbReference>
<dbReference type="SUPFAM" id="SSF51316">
    <property type="entry name" value="Mss4-like"/>
    <property type="match status" value="1"/>
</dbReference>
<dbReference type="PROSITE" id="PS51891">
    <property type="entry name" value="CENP_V_GFA"/>
    <property type="match status" value="1"/>
</dbReference>
<dbReference type="RefSeq" id="WP_055121272.1">
    <property type="nucleotide sequence ID" value="NZ_CXWA01000014.1"/>
</dbReference>
<dbReference type="STRING" id="311410.LA5095_05792"/>
<gene>
    <name evidence="6" type="ORF">LA5096_06042</name>
</gene>